<proteinExistence type="predicted"/>
<sequence>MLRILMAGGEMLSLSFSETDTALVLKQKIRELETAPEALARPCSLMRLIHGADVLPDDWILHDHGIVDGDELTLVLSRGPCGYYEEDLEEYEGCMEIRTMVSARFREETFQIEVCEQVEYGSPWRCYSWKGSVELTEGDGFQMSVLGRTEDGPEHTVRDLEPKIFLGEMCESNLLKVQLTLYGVTGVGHLRWLNLVETPCALRDGDGESDGESEA</sequence>
<dbReference type="SUPFAM" id="SSF54236">
    <property type="entry name" value="Ubiquitin-like"/>
    <property type="match status" value="1"/>
</dbReference>
<dbReference type="InterPro" id="IPR029071">
    <property type="entry name" value="Ubiquitin-like_domsf"/>
</dbReference>
<feature type="domain" description="Ubiquitin-like" evidence="1">
    <location>
        <begin position="1"/>
        <end position="78"/>
    </location>
</feature>
<gene>
    <name evidence="2" type="ORF">CCMP2556_LOCUS24960</name>
</gene>
<organism evidence="2 3">
    <name type="scientific">Durusdinium trenchii</name>
    <dbReference type="NCBI Taxonomy" id="1381693"/>
    <lineage>
        <taxon>Eukaryota</taxon>
        <taxon>Sar</taxon>
        <taxon>Alveolata</taxon>
        <taxon>Dinophyceae</taxon>
        <taxon>Suessiales</taxon>
        <taxon>Symbiodiniaceae</taxon>
        <taxon>Durusdinium</taxon>
    </lineage>
</organism>
<accession>A0ABP0MCH0</accession>
<dbReference type="Pfam" id="PF00240">
    <property type="entry name" value="ubiquitin"/>
    <property type="match status" value="1"/>
</dbReference>
<dbReference type="PROSITE" id="PS50053">
    <property type="entry name" value="UBIQUITIN_2"/>
    <property type="match status" value="1"/>
</dbReference>
<evidence type="ECO:0000259" key="1">
    <source>
        <dbReference type="PROSITE" id="PS50053"/>
    </source>
</evidence>
<dbReference type="Proteomes" id="UP001642484">
    <property type="component" value="Unassembled WGS sequence"/>
</dbReference>
<dbReference type="EMBL" id="CAXAMN010016557">
    <property type="protein sequence ID" value="CAK9048472.1"/>
    <property type="molecule type" value="Genomic_DNA"/>
</dbReference>
<evidence type="ECO:0000313" key="3">
    <source>
        <dbReference type="Proteomes" id="UP001642484"/>
    </source>
</evidence>
<comment type="caution">
    <text evidence="2">The sequence shown here is derived from an EMBL/GenBank/DDBJ whole genome shotgun (WGS) entry which is preliminary data.</text>
</comment>
<reference evidence="2 3" key="1">
    <citation type="submission" date="2024-02" db="EMBL/GenBank/DDBJ databases">
        <authorList>
            <person name="Chen Y."/>
            <person name="Shah S."/>
            <person name="Dougan E. K."/>
            <person name="Thang M."/>
            <person name="Chan C."/>
        </authorList>
    </citation>
    <scope>NUCLEOTIDE SEQUENCE [LARGE SCALE GENOMIC DNA]</scope>
</reference>
<dbReference type="InterPro" id="IPR000626">
    <property type="entry name" value="Ubiquitin-like_dom"/>
</dbReference>
<keyword evidence="3" id="KW-1185">Reference proteome</keyword>
<dbReference type="CDD" id="cd17039">
    <property type="entry name" value="Ubl_ubiquitin_like"/>
    <property type="match status" value="1"/>
</dbReference>
<evidence type="ECO:0000313" key="2">
    <source>
        <dbReference type="EMBL" id="CAK9048472.1"/>
    </source>
</evidence>
<name>A0ABP0MCH0_9DINO</name>
<dbReference type="Gene3D" id="3.10.20.90">
    <property type="entry name" value="Phosphatidylinositol 3-kinase Catalytic Subunit, Chain A, domain 1"/>
    <property type="match status" value="1"/>
</dbReference>
<protein>
    <recommendedName>
        <fullName evidence="1">Ubiquitin-like domain-containing protein</fullName>
    </recommendedName>
</protein>